<keyword evidence="6" id="KW-0472">Membrane</keyword>
<evidence type="ECO:0000313" key="10">
    <source>
        <dbReference type="Proteomes" id="UP001592528"/>
    </source>
</evidence>
<feature type="chain" id="PRO_5045219381" evidence="7">
    <location>
        <begin position="33"/>
        <end position="543"/>
    </location>
</feature>
<evidence type="ECO:0000256" key="4">
    <source>
        <dbReference type="ARBA" id="ARBA00023088"/>
    </source>
</evidence>
<dbReference type="EMBL" id="JBHEZZ010000002">
    <property type="protein sequence ID" value="MFC1400677.1"/>
    <property type="molecule type" value="Genomic_DNA"/>
</dbReference>
<keyword evidence="6" id="KW-0812">Transmembrane</keyword>
<evidence type="ECO:0000256" key="1">
    <source>
        <dbReference type="ARBA" id="ARBA00022512"/>
    </source>
</evidence>
<dbReference type="NCBIfam" id="TIGR01167">
    <property type="entry name" value="LPXTG_anchor"/>
    <property type="match status" value="1"/>
</dbReference>
<evidence type="ECO:0000256" key="3">
    <source>
        <dbReference type="ARBA" id="ARBA00022729"/>
    </source>
</evidence>
<feature type="transmembrane region" description="Helical" evidence="6">
    <location>
        <begin position="515"/>
        <end position="534"/>
    </location>
</feature>
<feature type="compositionally biased region" description="Low complexity" evidence="5">
    <location>
        <begin position="471"/>
        <end position="507"/>
    </location>
</feature>
<feature type="domain" description="Gram-positive cocci surface proteins LPxTG" evidence="8">
    <location>
        <begin position="505"/>
        <end position="543"/>
    </location>
</feature>
<accession>A0ABV6UGU5</accession>
<feature type="region of interest" description="Disordered" evidence="5">
    <location>
        <begin position="471"/>
        <end position="510"/>
    </location>
</feature>
<evidence type="ECO:0000256" key="5">
    <source>
        <dbReference type="SAM" id="MobiDB-lite"/>
    </source>
</evidence>
<proteinExistence type="predicted"/>
<dbReference type="Proteomes" id="UP001592528">
    <property type="component" value="Unassembled WGS sequence"/>
</dbReference>
<evidence type="ECO:0000259" key="8">
    <source>
        <dbReference type="PROSITE" id="PS50847"/>
    </source>
</evidence>
<dbReference type="RefSeq" id="WP_380521287.1">
    <property type="nucleotide sequence ID" value="NZ_JBHEZZ010000002.1"/>
</dbReference>
<evidence type="ECO:0000256" key="2">
    <source>
        <dbReference type="ARBA" id="ARBA00022525"/>
    </source>
</evidence>
<keyword evidence="4" id="KW-0572">Peptidoglycan-anchor</keyword>
<keyword evidence="1" id="KW-0134">Cell wall</keyword>
<keyword evidence="10" id="KW-1185">Reference proteome</keyword>
<keyword evidence="3 7" id="KW-0732">Signal</keyword>
<sequence length="543" mass="54159">MGSIRTRRALSTAAALAVTGTALLAGAGTAFAADSLHINISESNLTLPKAVNGTAGTKTLHVEVAHDQQGHIPSATLTVDVSGLAGVADVVWPATCTHTATVGTCKISHVDDLGSGQPPTELAIGLKADPKAADGAQGTLDLKATAPGVDSYEVPQTVTVGSGADLTIQQLSAVHHAKVGSTLSAPIQWSNTGNETSPSTVLTLETMAGLDFKQHYSNCKYGKPTGDLVSVRAVCTINTPIAPGQSLRLADPVQVGVTSEAWYTLLTASVLPPGAQADAAVAGGSGYTSGTGPALTAEAVTTSSLHANTADINPEDSYTELDVYADNHAHFSAVGGSARGAKGQTVAVTVGMRNNGPALIYDRSGGEAVDALKVAFPAGTTVTKVPDGCELAPKGATAGHGPYECNSNYAQGPGYQVLYTFRVRLDATLSNARGSARLTNFMSDYIGGPVTFPWDNSTSGYTAPIVFNGTSRSGGSPSTSASASASASPSSATTGSSSGPDGGSLAATGGGSDTGALVGAGAAAVALGAGALVLTRRRKGGHA</sequence>
<protein>
    <submittedName>
        <fullName evidence="9">LPXTG cell wall anchor domain-containing protein</fullName>
    </submittedName>
</protein>
<evidence type="ECO:0000256" key="6">
    <source>
        <dbReference type="SAM" id="Phobius"/>
    </source>
</evidence>
<organism evidence="9 10">
    <name type="scientific">Streptacidiphilus cavernicola</name>
    <dbReference type="NCBI Taxonomy" id="3342716"/>
    <lineage>
        <taxon>Bacteria</taxon>
        <taxon>Bacillati</taxon>
        <taxon>Actinomycetota</taxon>
        <taxon>Actinomycetes</taxon>
        <taxon>Kitasatosporales</taxon>
        <taxon>Streptomycetaceae</taxon>
        <taxon>Streptacidiphilus</taxon>
    </lineage>
</organism>
<comment type="caution">
    <text evidence="9">The sequence shown here is derived from an EMBL/GenBank/DDBJ whole genome shotgun (WGS) entry which is preliminary data.</text>
</comment>
<gene>
    <name evidence="9" type="ORF">ACEZDJ_05190</name>
</gene>
<keyword evidence="2" id="KW-0964">Secreted</keyword>
<keyword evidence="6" id="KW-1133">Transmembrane helix</keyword>
<feature type="signal peptide" evidence="7">
    <location>
        <begin position="1"/>
        <end position="32"/>
    </location>
</feature>
<name>A0ABV6UGU5_9ACTN</name>
<evidence type="ECO:0000313" key="9">
    <source>
        <dbReference type="EMBL" id="MFC1400677.1"/>
    </source>
</evidence>
<dbReference type="InterPro" id="IPR019931">
    <property type="entry name" value="LPXTG_anchor"/>
</dbReference>
<evidence type="ECO:0000256" key="7">
    <source>
        <dbReference type="SAM" id="SignalP"/>
    </source>
</evidence>
<dbReference type="PROSITE" id="PS50847">
    <property type="entry name" value="GRAM_POS_ANCHORING"/>
    <property type="match status" value="1"/>
</dbReference>
<reference evidence="9 10" key="1">
    <citation type="submission" date="2024-09" db="EMBL/GenBank/DDBJ databases">
        <authorList>
            <person name="Lee S.D."/>
        </authorList>
    </citation>
    <scope>NUCLEOTIDE SEQUENCE [LARGE SCALE GENOMIC DNA]</scope>
    <source>
        <strain evidence="9 10">N1-5</strain>
    </source>
</reference>
<dbReference type="InterPro" id="IPR006311">
    <property type="entry name" value="TAT_signal"/>
</dbReference>
<dbReference type="PROSITE" id="PS51318">
    <property type="entry name" value="TAT"/>
    <property type="match status" value="1"/>
</dbReference>